<dbReference type="GO" id="GO:0000981">
    <property type="term" value="F:DNA-binding transcription factor activity, RNA polymerase II-specific"/>
    <property type="evidence" value="ECO:0007669"/>
    <property type="project" value="TreeGrafter"/>
</dbReference>
<evidence type="ECO:0000256" key="3">
    <source>
        <dbReference type="ARBA" id="ARBA00023125"/>
    </source>
</evidence>
<name>A0A165YXS1_9AGAM</name>
<dbReference type="OrthoDB" id="39175at2759"/>
<evidence type="ECO:0000256" key="1">
    <source>
        <dbReference type="ARBA" id="ARBA00004123"/>
    </source>
</evidence>
<organism evidence="7 8">
    <name type="scientific">Sistotremastrum suecicum HHB10207 ss-3</name>
    <dbReference type="NCBI Taxonomy" id="1314776"/>
    <lineage>
        <taxon>Eukaryota</taxon>
        <taxon>Fungi</taxon>
        <taxon>Dikarya</taxon>
        <taxon>Basidiomycota</taxon>
        <taxon>Agaricomycotina</taxon>
        <taxon>Agaricomycetes</taxon>
        <taxon>Sistotremastrales</taxon>
        <taxon>Sistotremastraceae</taxon>
        <taxon>Sistotremastrum</taxon>
    </lineage>
</organism>
<dbReference type="EMBL" id="KV428223">
    <property type="protein sequence ID" value="KZT33721.1"/>
    <property type="molecule type" value="Genomic_DNA"/>
</dbReference>
<dbReference type="InterPro" id="IPR051089">
    <property type="entry name" value="prtT"/>
</dbReference>
<dbReference type="PANTHER" id="PTHR31845">
    <property type="entry name" value="FINGER DOMAIN PROTEIN, PUTATIVE-RELATED"/>
    <property type="match status" value="1"/>
</dbReference>
<dbReference type="GO" id="GO:0005634">
    <property type="term" value="C:nucleus"/>
    <property type="evidence" value="ECO:0007669"/>
    <property type="project" value="UniProtKB-SubCell"/>
</dbReference>
<dbReference type="SMART" id="SM00906">
    <property type="entry name" value="Fungal_trans"/>
    <property type="match status" value="1"/>
</dbReference>
<dbReference type="InterPro" id="IPR007219">
    <property type="entry name" value="XnlR_reg_dom"/>
</dbReference>
<keyword evidence="2" id="KW-0805">Transcription regulation</keyword>
<dbReference type="GO" id="GO:0000976">
    <property type="term" value="F:transcription cis-regulatory region binding"/>
    <property type="evidence" value="ECO:0007669"/>
    <property type="project" value="TreeGrafter"/>
</dbReference>
<evidence type="ECO:0000256" key="2">
    <source>
        <dbReference type="ARBA" id="ARBA00023015"/>
    </source>
</evidence>
<keyword evidence="8" id="KW-1185">Reference proteome</keyword>
<sequence length="495" mass="56676">MIRRLVTESEVKELFEIYFNDMNPSISLLDPLLYTPEKTFDRSPFLFGVICSIASRFMPNRYDLFRMLSYHAQQCASGDLIFGKKTVESVQAYILMALYPMPSRQRSENRSWMYLGCAIRLASKLNLHYLPSTVVIGETATPHMSTDRAQQEAHTRELLNRTRTCFICHNLDQSFGMLLGKPLSVRDDWVGPLLEKYIEALGDGWWCETTFGLKFDLHICALNALLRAIAKFHQTVFSDSGGGVNTKLPLETLAQSFEDEIEELGQKWSDRIGRLTPAEDTQLVFRLDLLRFEYSYNRLMALVFAFQSGFRGVVMTTETVWLDRCHRAAIETLNNIIDLAPNPYLRFAPASFSISATFACTVLLKLVRPRFSNGLEAHQEEEILKLVARVIDMLNTIAVDEHHTPRRCAIFLRSLFAQAESRRVDHLHLLQRHPTYLRLRTRMSTVCNNPLADRLVTTLSRNSQIRTRMIRFRKCSLMVIGSGIMISSGQGSVPR</sequence>
<dbReference type="GO" id="GO:0008270">
    <property type="term" value="F:zinc ion binding"/>
    <property type="evidence" value="ECO:0007669"/>
    <property type="project" value="InterPro"/>
</dbReference>
<keyword evidence="4" id="KW-0804">Transcription</keyword>
<dbReference type="STRING" id="1314776.A0A165YXS1"/>
<feature type="domain" description="Xylanolytic transcriptional activator regulatory" evidence="6">
    <location>
        <begin position="111"/>
        <end position="201"/>
    </location>
</feature>
<evidence type="ECO:0000256" key="4">
    <source>
        <dbReference type="ARBA" id="ARBA00023163"/>
    </source>
</evidence>
<evidence type="ECO:0000313" key="8">
    <source>
        <dbReference type="Proteomes" id="UP000076798"/>
    </source>
</evidence>
<evidence type="ECO:0000256" key="5">
    <source>
        <dbReference type="ARBA" id="ARBA00023242"/>
    </source>
</evidence>
<evidence type="ECO:0000259" key="6">
    <source>
        <dbReference type="SMART" id="SM00906"/>
    </source>
</evidence>
<keyword evidence="5" id="KW-0539">Nucleus</keyword>
<dbReference type="PANTHER" id="PTHR31845:SF19">
    <property type="entry name" value="TRANSCRIPTION FACTOR DOMAIN-CONTAINING PROTEIN"/>
    <property type="match status" value="1"/>
</dbReference>
<dbReference type="Proteomes" id="UP000076798">
    <property type="component" value="Unassembled WGS sequence"/>
</dbReference>
<dbReference type="CDD" id="cd12148">
    <property type="entry name" value="fungal_TF_MHR"/>
    <property type="match status" value="1"/>
</dbReference>
<protein>
    <recommendedName>
        <fullName evidence="6">Xylanolytic transcriptional activator regulatory domain-containing protein</fullName>
    </recommendedName>
</protein>
<comment type="subcellular location">
    <subcellularLocation>
        <location evidence="1">Nucleus</location>
    </subcellularLocation>
</comment>
<dbReference type="AlphaFoldDB" id="A0A165YXS1"/>
<proteinExistence type="predicted"/>
<accession>A0A165YXS1</accession>
<dbReference type="GO" id="GO:0006351">
    <property type="term" value="P:DNA-templated transcription"/>
    <property type="evidence" value="ECO:0007669"/>
    <property type="project" value="InterPro"/>
</dbReference>
<dbReference type="Pfam" id="PF04082">
    <property type="entry name" value="Fungal_trans"/>
    <property type="match status" value="1"/>
</dbReference>
<keyword evidence="3" id="KW-0238">DNA-binding</keyword>
<gene>
    <name evidence="7" type="ORF">SISSUDRAFT_389641</name>
</gene>
<reference evidence="7 8" key="1">
    <citation type="journal article" date="2016" name="Mol. Biol. Evol.">
        <title>Comparative Genomics of Early-Diverging Mushroom-Forming Fungi Provides Insights into the Origins of Lignocellulose Decay Capabilities.</title>
        <authorList>
            <person name="Nagy L.G."/>
            <person name="Riley R."/>
            <person name="Tritt A."/>
            <person name="Adam C."/>
            <person name="Daum C."/>
            <person name="Floudas D."/>
            <person name="Sun H."/>
            <person name="Yadav J.S."/>
            <person name="Pangilinan J."/>
            <person name="Larsson K.H."/>
            <person name="Matsuura K."/>
            <person name="Barry K."/>
            <person name="Labutti K."/>
            <person name="Kuo R."/>
            <person name="Ohm R.A."/>
            <person name="Bhattacharya S.S."/>
            <person name="Shirouzu T."/>
            <person name="Yoshinaga Y."/>
            <person name="Martin F.M."/>
            <person name="Grigoriev I.V."/>
            <person name="Hibbett D.S."/>
        </authorList>
    </citation>
    <scope>NUCLEOTIDE SEQUENCE [LARGE SCALE GENOMIC DNA]</scope>
    <source>
        <strain evidence="7 8">HHB10207 ss-3</strain>
    </source>
</reference>
<evidence type="ECO:0000313" key="7">
    <source>
        <dbReference type="EMBL" id="KZT33721.1"/>
    </source>
</evidence>